<evidence type="ECO:0000256" key="2">
    <source>
        <dbReference type="ARBA" id="ARBA00010450"/>
    </source>
</evidence>
<comment type="similarity">
    <text evidence="2 11">Belongs to the 'phage' integrase family. XerD subfamily.</text>
</comment>
<feature type="domain" description="Tyr recombinase" evidence="13">
    <location>
        <begin position="126"/>
        <end position="318"/>
    </location>
</feature>
<dbReference type="Gene3D" id="1.10.443.10">
    <property type="entry name" value="Intergrase catalytic core"/>
    <property type="match status" value="1"/>
</dbReference>
<dbReference type="GO" id="GO:0007059">
    <property type="term" value="P:chromosome segregation"/>
    <property type="evidence" value="ECO:0007669"/>
    <property type="project" value="UniProtKB-UniRule"/>
</dbReference>
<keyword evidence="6 11" id="KW-0159">Chromosome partition</keyword>
<organism evidence="15 16">
    <name type="scientific">Microbaculum marinisediminis</name>
    <dbReference type="NCBI Taxonomy" id="2931392"/>
    <lineage>
        <taxon>Bacteria</taxon>
        <taxon>Pseudomonadati</taxon>
        <taxon>Pseudomonadota</taxon>
        <taxon>Alphaproteobacteria</taxon>
        <taxon>Hyphomicrobiales</taxon>
        <taxon>Tepidamorphaceae</taxon>
        <taxon>Microbaculum</taxon>
    </lineage>
</organism>
<comment type="subcellular location">
    <subcellularLocation>
        <location evidence="1 11">Cytoplasm</location>
    </subcellularLocation>
</comment>
<dbReference type="AlphaFoldDB" id="A0AAW5QTP5"/>
<reference evidence="15 16" key="1">
    <citation type="submission" date="2022-04" db="EMBL/GenBank/DDBJ databases">
        <authorList>
            <person name="Ye Y.-Q."/>
            <person name="Du Z.-J."/>
        </authorList>
    </citation>
    <scope>NUCLEOTIDE SEQUENCE [LARGE SCALE GENOMIC DNA]</scope>
    <source>
        <strain evidence="15 16">A6E488</strain>
    </source>
</reference>
<evidence type="ECO:0000256" key="7">
    <source>
        <dbReference type="ARBA" id="ARBA00022908"/>
    </source>
</evidence>
<dbReference type="InterPro" id="IPR044068">
    <property type="entry name" value="CB"/>
</dbReference>
<keyword evidence="10 11" id="KW-0131">Cell cycle</keyword>
<comment type="function">
    <text evidence="11">Site-specific tyrosine recombinase, which acts by catalyzing the cutting and rejoining of the recombining DNA molecules. The XerC-XerD complex is essential to convert dimers of the bacterial chromosome into monomers to permit their segregation at cell division. It also contributes to the segregational stability of plasmids.</text>
</comment>
<keyword evidence="7 11" id="KW-0229">DNA integration</keyword>
<keyword evidence="5 11" id="KW-0132">Cell division</keyword>
<feature type="active site" evidence="11">
    <location>
        <position position="296"/>
    </location>
</feature>
<dbReference type="Pfam" id="PF00589">
    <property type="entry name" value="Phage_integrase"/>
    <property type="match status" value="1"/>
</dbReference>
<feature type="active site" evidence="11">
    <location>
        <position position="273"/>
    </location>
</feature>
<evidence type="ECO:0000256" key="3">
    <source>
        <dbReference type="ARBA" id="ARBA00015810"/>
    </source>
</evidence>
<dbReference type="HAMAP" id="MF_01808">
    <property type="entry name" value="Recomb_XerC_XerD"/>
    <property type="match status" value="1"/>
</dbReference>
<dbReference type="GO" id="GO:0005737">
    <property type="term" value="C:cytoplasm"/>
    <property type="evidence" value="ECO:0007669"/>
    <property type="project" value="UniProtKB-SubCell"/>
</dbReference>
<dbReference type="InterPro" id="IPR050090">
    <property type="entry name" value="Tyrosine_recombinase_XerCD"/>
</dbReference>
<dbReference type="InterPro" id="IPR004107">
    <property type="entry name" value="Integrase_SAM-like_N"/>
</dbReference>
<dbReference type="InterPro" id="IPR010998">
    <property type="entry name" value="Integrase_recombinase_N"/>
</dbReference>
<keyword evidence="16" id="KW-1185">Reference proteome</keyword>
<evidence type="ECO:0000256" key="8">
    <source>
        <dbReference type="ARBA" id="ARBA00023125"/>
    </source>
</evidence>
<feature type="active site" description="O-(3'-phospho-DNA)-tyrosine intermediate" evidence="11">
    <location>
        <position position="305"/>
    </location>
</feature>
<keyword evidence="9 11" id="KW-0233">DNA recombination</keyword>
<dbReference type="InterPro" id="IPR013762">
    <property type="entry name" value="Integrase-like_cat_sf"/>
</dbReference>
<evidence type="ECO:0000256" key="9">
    <source>
        <dbReference type="ARBA" id="ARBA00023172"/>
    </source>
</evidence>
<name>A0AAW5QTP5_9HYPH</name>
<gene>
    <name evidence="11" type="primary">xerD</name>
    <name evidence="15" type="ORF">MUB46_06320</name>
</gene>
<feature type="compositionally biased region" description="Basic and acidic residues" evidence="12">
    <location>
        <begin position="1"/>
        <end position="11"/>
    </location>
</feature>
<proteinExistence type="inferred from homology"/>
<dbReference type="GO" id="GO:0009037">
    <property type="term" value="F:tyrosine-based site-specific recombinase activity"/>
    <property type="evidence" value="ECO:0007669"/>
    <property type="project" value="UniProtKB-UniRule"/>
</dbReference>
<dbReference type="PANTHER" id="PTHR30349">
    <property type="entry name" value="PHAGE INTEGRASE-RELATED"/>
    <property type="match status" value="1"/>
</dbReference>
<dbReference type="GO" id="GO:0006313">
    <property type="term" value="P:DNA transposition"/>
    <property type="evidence" value="ECO:0007669"/>
    <property type="project" value="UniProtKB-UniRule"/>
</dbReference>
<dbReference type="InterPro" id="IPR011932">
    <property type="entry name" value="Recomb_XerD"/>
</dbReference>
<keyword evidence="4 11" id="KW-0963">Cytoplasm</keyword>
<evidence type="ECO:0000259" key="14">
    <source>
        <dbReference type="PROSITE" id="PS51900"/>
    </source>
</evidence>
<evidence type="ECO:0000256" key="4">
    <source>
        <dbReference type="ARBA" id="ARBA00022490"/>
    </source>
</evidence>
<dbReference type="Gene3D" id="1.10.150.130">
    <property type="match status" value="1"/>
</dbReference>
<dbReference type="EMBL" id="JALIDZ010000003">
    <property type="protein sequence ID" value="MCT8971466.1"/>
    <property type="molecule type" value="Genomic_DNA"/>
</dbReference>
<dbReference type="PROSITE" id="PS51900">
    <property type="entry name" value="CB"/>
    <property type="match status" value="1"/>
</dbReference>
<accession>A0AAW5QTP5</accession>
<comment type="subunit">
    <text evidence="11">Forms a cyclic heterotetrameric complex composed of two molecules of XerC and two molecules of XerD.</text>
</comment>
<evidence type="ECO:0000256" key="11">
    <source>
        <dbReference type="HAMAP-Rule" id="MF_01807"/>
    </source>
</evidence>
<feature type="active site" evidence="11">
    <location>
        <position position="270"/>
    </location>
</feature>
<dbReference type="NCBIfam" id="NF001399">
    <property type="entry name" value="PRK00283.1"/>
    <property type="match status" value="1"/>
</dbReference>
<sequence length="331" mass="36022">MAAARPSDRSRTSSGTGSGVGSGAVVEAFLEMIAAERLASQNTLDAYRRDLEDFAGFAGERRARVDAADDRLVRAYLGDLEARGFAATSQQRRLSALRQFYRFLVESGHREDDPTRTLDSPKRGRPLPKILSQDQVTALLERAASEACDGEASKSKRLRAARMRCMLELLYATGLRVSELTGLPASAGRGDRPVLAVIGKGGRERLVPLTDAAREALADWDAAKRDAGLTGRWLFPADSDTGHLTRQAFGRDLKGLAARAGLPSAKVSPHVLRHAFASHLLENGADLRVVQQLLGHADISTTQIYTHVLEERLKRVMSDHHPLADRGGRAR</sequence>
<feature type="domain" description="Core-binding (CB)" evidence="14">
    <location>
        <begin position="20"/>
        <end position="105"/>
    </location>
</feature>
<dbReference type="GO" id="GO:0003677">
    <property type="term" value="F:DNA binding"/>
    <property type="evidence" value="ECO:0007669"/>
    <property type="project" value="UniProtKB-UniRule"/>
</dbReference>
<evidence type="ECO:0000313" key="15">
    <source>
        <dbReference type="EMBL" id="MCT8971466.1"/>
    </source>
</evidence>
<dbReference type="HAMAP" id="MF_01807">
    <property type="entry name" value="Recomb_XerD"/>
    <property type="match status" value="1"/>
</dbReference>
<dbReference type="SUPFAM" id="SSF56349">
    <property type="entry name" value="DNA breaking-rejoining enzymes"/>
    <property type="match status" value="1"/>
</dbReference>
<evidence type="ECO:0000256" key="5">
    <source>
        <dbReference type="ARBA" id="ARBA00022618"/>
    </source>
</evidence>
<keyword evidence="8 11" id="KW-0238">DNA-binding</keyword>
<dbReference type="Pfam" id="PF02899">
    <property type="entry name" value="Phage_int_SAM_1"/>
    <property type="match status" value="1"/>
</dbReference>
<evidence type="ECO:0000259" key="13">
    <source>
        <dbReference type="PROSITE" id="PS51898"/>
    </source>
</evidence>
<evidence type="ECO:0000256" key="10">
    <source>
        <dbReference type="ARBA" id="ARBA00023306"/>
    </source>
</evidence>
<evidence type="ECO:0000256" key="6">
    <source>
        <dbReference type="ARBA" id="ARBA00022829"/>
    </source>
</evidence>
<evidence type="ECO:0000256" key="1">
    <source>
        <dbReference type="ARBA" id="ARBA00004496"/>
    </source>
</evidence>
<dbReference type="PROSITE" id="PS51898">
    <property type="entry name" value="TYR_RECOMBINASE"/>
    <property type="match status" value="1"/>
</dbReference>
<protein>
    <recommendedName>
        <fullName evidence="3 11">Tyrosine recombinase XerD</fullName>
    </recommendedName>
</protein>
<evidence type="ECO:0000256" key="12">
    <source>
        <dbReference type="SAM" id="MobiDB-lite"/>
    </source>
</evidence>
<feature type="active site" evidence="11">
    <location>
        <position position="176"/>
    </location>
</feature>
<dbReference type="Proteomes" id="UP001320898">
    <property type="component" value="Unassembled WGS sequence"/>
</dbReference>
<dbReference type="PANTHER" id="PTHR30349:SF90">
    <property type="entry name" value="TYROSINE RECOMBINASE XERD"/>
    <property type="match status" value="1"/>
</dbReference>
<dbReference type="InterPro" id="IPR023009">
    <property type="entry name" value="Tyrosine_recombinase_XerC/XerD"/>
</dbReference>
<feature type="active site" evidence="11">
    <location>
        <position position="200"/>
    </location>
</feature>
<comment type="caution">
    <text evidence="15">The sequence shown here is derived from an EMBL/GenBank/DDBJ whole genome shotgun (WGS) entry which is preliminary data.</text>
</comment>
<feature type="region of interest" description="Disordered" evidence="12">
    <location>
        <begin position="1"/>
        <end position="20"/>
    </location>
</feature>
<dbReference type="InterPro" id="IPR002104">
    <property type="entry name" value="Integrase_catalytic"/>
</dbReference>
<dbReference type="RefSeq" id="WP_261615047.1">
    <property type="nucleotide sequence ID" value="NZ_JALIDZ010000003.1"/>
</dbReference>
<evidence type="ECO:0000313" key="16">
    <source>
        <dbReference type="Proteomes" id="UP001320898"/>
    </source>
</evidence>
<dbReference type="InterPro" id="IPR011010">
    <property type="entry name" value="DNA_brk_join_enz"/>
</dbReference>
<dbReference type="GO" id="GO:0051301">
    <property type="term" value="P:cell division"/>
    <property type="evidence" value="ECO:0007669"/>
    <property type="project" value="UniProtKB-KW"/>
</dbReference>